<dbReference type="InterPro" id="IPR040300">
    <property type="entry name" value="At3g49055-like"/>
</dbReference>
<feature type="coiled-coil region" evidence="1">
    <location>
        <begin position="35"/>
        <end position="62"/>
    </location>
</feature>
<feature type="region of interest" description="Disordered" evidence="2">
    <location>
        <begin position="1"/>
        <end position="25"/>
    </location>
</feature>
<comment type="caution">
    <text evidence="3">The sequence shown here is derived from an EMBL/GenBank/DDBJ whole genome shotgun (WGS) entry which is preliminary data.</text>
</comment>
<dbReference type="AlphaFoldDB" id="A0ABC8SUP8"/>
<dbReference type="Proteomes" id="UP001642360">
    <property type="component" value="Unassembled WGS sequence"/>
</dbReference>
<evidence type="ECO:0000256" key="1">
    <source>
        <dbReference type="SAM" id="Coils"/>
    </source>
</evidence>
<gene>
    <name evidence="3" type="ORF">ILEXP_LOCUS29720</name>
</gene>
<evidence type="ECO:0000313" key="3">
    <source>
        <dbReference type="EMBL" id="CAK9160927.1"/>
    </source>
</evidence>
<evidence type="ECO:0000256" key="2">
    <source>
        <dbReference type="SAM" id="MobiDB-lite"/>
    </source>
</evidence>
<feature type="coiled-coil region" evidence="1">
    <location>
        <begin position="94"/>
        <end position="143"/>
    </location>
</feature>
<evidence type="ECO:0000313" key="4">
    <source>
        <dbReference type="Proteomes" id="UP001642360"/>
    </source>
</evidence>
<proteinExistence type="predicted"/>
<keyword evidence="1" id="KW-0175">Coiled coil</keyword>
<name>A0ABC8SUP8_9AQUA</name>
<protein>
    <submittedName>
        <fullName evidence="3">Uncharacterized protein</fullName>
    </submittedName>
</protein>
<accession>A0ABC8SUP8</accession>
<dbReference type="PANTHER" id="PTHR34937:SF2">
    <property type="entry name" value="OS08G0559800 PROTEIN"/>
    <property type="match status" value="1"/>
</dbReference>
<sequence length="191" mass="21993">MAPELAQLQQQHHSTIQRHHQSHTKITTIRQMPSIEELLMEIKETEEEVARWREACEMEVEAGKSAVEERDEVVAILKQELEKTKAALYISNGKLRLKEELAAAAMAAQAASEKSLQLADNRAAQLQERIEELTRQSEEAEKREPSKHRRIRHICWPWRALKLNPANGTNINIRNVKRMLPEMQALLHSSV</sequence>
<organism evidence="3 4">
    <name type="scientific">Ilex paraguariensis</name>
    <name type="common">yerba mate</name>
    <dbReference type="NCBI Taxonomy" id="185542"/>
    <lineage>
        <taxon>Eukaryota</taxon>
        <taxon>Viridiplantae</taxon>
        <taxon>Streptophyta</taxon>
        <taxon>Embryophyta</taxon>
        <taxon>Tracheophyta</taxon>
        <taxon>Spermatophyta</taxon>
        <taxon>Magnoliopsida</taxon>
        <taxon>eudicotyledons</taxon>
        <taxon>Gunneridae</taxon>
        <taxon>Pentapetalae</taxon>
        <taxon>asterids</taxon>
        <taxon>campanulids</taxon>
        <taxon>Aquifoliales</taxon>
        <taxon>Aquifoliaceae</taxon>
        <taxon>Ilex</taxon>
    </lineage>
</organism>
<keyword evidence="4" id="KW-1185">Reference proteome</keyword>
<dbReference type="EMBL" id="CAUOFW020003613">
    <property type="protein sequence ID" value="CAK9160927.1"/>
    <property type="molecule type" value="Genomic_DNA"/>
</dbReference>
<reference evidence="3 4" key="1">
    <citation type="submission" date="2024-02" db="EMBL/GenBank/DDBJ databases">
        <authorList>
            <person name="Vignale AGUSTIN F."/>
            <person name="Sosa J E."/>
            <person name="Modenutti C."/>
        </authorList>
    </citation>
    <scope>NUCLEOTIDE SEQUENCE [LARGE SCALE GENOMIC DNA]</scope>
</reference>
<dbReference type="PANTHER" id="PTHR34937">
    <property type="entry name" value="OS08G0559800 PROTEIN"/>
    <property type="match status" value="1"/>
</dbReference>